<dbReference type="InterPro" id="IPR052155">
    <property type="entry name" value="Biofilm_reg_signaling"/>
</dbReference>
<dbReference type="PROSITE" id="PS50887">
    <property type="entry name" value="GGDEF"/>
    <property type="match status" value="1"/>
</dbReference>
<comment type="caution">
    <text evidence="5">The sequence shown here is derived from an EMBL/GenBank/DDBJ whole genome shotgun (WGS) entry which is preliminary data.</text>
</comment>
<dbReference type="PROSITE" id="PS50113">
    <property type="entry name" value="PAC"/>
    <property type="match status" value="1"/>
</dbReference>
<gene>
    <name evidence="5" type="ORF">ACFSNB_07685</name>
</gene>
<dbReference type="InterPro" id="IPR000160">
    <property type="entry name" value="GGDEF_dom"/>
</dbReference>
<reference evidence="6" key="1">
    <citation type="journal article" date="2019" name="Int. J. Syst. Evol. Microbiol.">
        <title>The Global Catalogue of Microorganisms (GCM) 10K type strain sequencing project: providing services to taxonomists for standard genome sequencing and annotation.</title>
        <authorList>
            <consortium name="The Broad Institute Genomics Platform"/>
            <consortium name="The Broad Institute Genome Sequencing Center for Infectious Disease"/>
            <person name="Wu L."/>
            <person name="Ma J."/>
        </authorList>
    </citation>
    <scope>NUCLEOTIDE SEQUENCE [LARGE SCALE GENOMIC DNA]</scope>
    <source>
        <strain evidence="6">KCTC 15012</strain>
    </source>
</reference>
<evidence type="ECO:0000313" key="6">
    <source>
        <dbReference type="Proteomes" id="UP001597296"/>
    </source>
</evidence>
<dbReference type="Gene3D" id="3.30.70.270">
    <property type="match status" value="1"/>
</dbReference>
<keyword evidence="1" id="KW-1133">Transmembrane helix</keyword>
<dbReference type="InterPro" id="IPR013656">
    <property type="entry name" value="PAS_4"/>
</dbReference>
<dbReference type="Proteomes" id="UP001597296">
    <property type="component" value="Unassembled WGS sequence"/>
</dbReference>
<dbReference type="PANTHER" id="PTHR44757">
    <property type="entry name" value="DIGUANYLATE CYCLASE DGCP"/>
    <property type="match status" value="1"/>
</dbReference>
<dbReference type="PANTHER" id="PTHR44757:SF2">
    <property type="entry name" value="BIOFILM ARCHITECTURE MAINTENANCE PROTEIN MBAA"/>
    <property type="match status" value="1"/>
</dbReference>
<dbReference type="Pfam" id="PF08448">
    <property type="entry name" value="PAS_4"/>
    <property type="match status" value="1"/>
</dbReference>
<dbReference type="CDD" id="cd01949">
    <property type="entry name" value="GGDEF"/>
    <property type="match status" value="1"/>
</dbReference>
<evidence type="ECO:0000259" key="3">
    <source>
        <dbReference type="PROSITE" id="PS50883"/>
    </source>
</evidence>
<evidence type="ECO:0000259" key="2">
    <source>
        <dbReference type="PROSITE" id="PS50113"/>
    </source>
</evidence>
<keyword evidence="1" id="KW-0812">Transmembrane</keyword>
<dbReference type="SUPFAM" id="SSF55785">
    <property type="entry name" value="PYP-like sensor domain (PAS domain)"/>
    <property type="match status" value="2"/>
</dbReference>
<dbReference type="Gene3D" id="3.30.450.20">
    <property type="entry name" value="PAS domain"/>
    <property type="match status" value="2"/>
</dbReference>
<feature type="domain" description="EAL" evidence="3">
    <location>
        <begin position="499"/>
        <end position="753"/>
    </location>
</feature>
<dbReference type="InterPro" id="IPR029787">
    <property type="entry name" value="Nucleotide_cyclase"/>
</dbReference>
<keyword evidence="1" id="KW-0472">Membrane</keyword>
<dbReference type="InterPro" id="IPR000700">
    <property type="entry name" value="PAS-assoc_C"/>
</dbReference>
<evidence type="ECO:0000313" key="5">
    <source>
        <dbReference type="EMBL" id="MFD2233681.1"/>
    </source>
</evidence>
<feature type="transmembrane region" description="Helical" evidence="1">
    <location>
        <begin position="12"/>
        <end position="35"/>
    </location>
</feature>
<dbReference type="InterPro" id="IPR035965">
    <property type="entry name" value="PAS-like_dom_sf"/>
</dbReference>
<sequence length="773" mass="82666">MGRCVDRPGGWRVPALIVAAYAVLAGAAGAALAGLTGPTPAGLMLEQGGVAAVNALALGLWLGRAGRRGRDAGAARAMARAFDRLAADATLAVHVKDRDGRIRLFNPAARRLFGPGLVAGADETALRPAAEAAAAAARDRAALAGGLREDEETLTTPAGPRRLGVIRLPLYDGDGVAVGVAGLARDLTEAEAAATALRQSESRLRALFDNMLGGVAFHQPIREGGRVTGFRYLATNARFEAETGLVDVVGRRVDEVLPDLAARDRRLVEAAVRVIEQGRPERFDYFFHILGRWYEVAMFRTDDGLLGVSFHDISDRKSAESRVEHLAFHDLLTGLPNRRLAEDRMSQAVAHADRAGSRAALLVLDLDGFKAVNETLGHEVGDTVIRGVAARLRDCLRETDTLSRAGGDEFLIVLTDLRGGEAASAIAAKILARVAEPFEIQGLGLVTTASIGIAVHPDDGEDFATLLKKADTAMYQAKAEGRAGWRFFDERMNRDVAALLRLRAGLRRALDRGEFELHYQPQLDLASGRVIGAEALLRWNHPDLGRVTPDRFIPLAEETGQIVPIGAWVLEQACRRAAAWQGEGLDGVGVAVNLSAVQLQRDDFDHTVAAALARSGLAPDRLELELTESVLIKDAEPRLAALSRLKALGVRLAIDDFGTGYSSLSYLKRFAVDRLKIDRSFVADLADAPDDDAIVRAVIQMAHSLGLRAIAEGVETTAVRERLRALGCDEIQGYLLARPLPADAFAAFVRDHHAALDSAGGAVPSLPILANPA</sequence>
<accession>A0ABW5CAC2</accession>
<dbReference type="InterPro" id="IPR043128">
    <property type="entry name" value="Rev_trsase/Diguanyl_cyclase"/>
</dbReference>
<dbReference type="Gene3D" id="3.20.20.450">
    <property type="entry name" value="EAL domain"/>
    <property type="match status" value="1"/>
</dbReference>
<feature type="domain" description="GGDEF" evidence="4">
    <location>
        <begin position="357"/>
        <end position="490"/>
    </location>
</feature>
<proteinExistence type="predicted"/>
<dbReference type="EMBL" id="JBHUIY010000012">
    <property type="protein sequence ID" value="MFD2233681.1"/>
    <property type="molecule type" value="Genomic_DNA"/>
</dbReference>
<evidence type="ECO:0000256" key="1">
    <source>
        <dbReference type="SAM" id="Phobius"/>
    </source>
</evidence>
<dbReference type="InterPro" id="IPR001633">
    <property type="entry name" value="EAL_dom"/>
</dbReference>
<evidence type="ECO:0000259" key="4">
    <source>
        <dbReference type="PROSITE" id="PS50887"/>
    </source>
</evidence>
<feature type="domain" description="PAC" evidence="2">
    <location>
        <begin position="148"/>
        <end position="199"/>
    </location>
</feature>
<dbReference type="Pfam" id="PF00990">
    <property type="entry name" value="GGDEF"/>
    <property type="match status" value="1"/>
</dbReference>
<dbReference type="RefSeq" id="WP_377315536.1">
    <property type="nucleotide sequence ID" value="NZ_JBHUIY010000012.1"/>
</dbReference>
<dbReference type="SMART" id="SM00267">
    <property type="entry name" value="GGDEF"/>
    <property type="match status" value="1"/>
</dbReference>
<dbReference type="Pfam" id="PF00563">
    <property type="entry name" value="EAL"/>
    <property type="match status" value="1"/>
</dbReference>
<name>A0ABW5CAC2_9PROT</name>
<keyword evidence="6" id="KW-1185">Reference proteome</keyword>
<dbReference type="InterPro" id="IPR035919">
    <property type="entry name" value="EAL_sf"/>
</dbReference>
<dbReference type="PROSITE" id="PS50883">
    <property type="entry name" value="EAL"/>
    <property type="match status" value="1"/>
</dbReference>
<dbReference type="NCBIfam" id="TIGR00254">
    <property type="entry name" value="GGDEF"/>
    <property type="match status" value="1"/>
</dbReference>
<organism evidence="5 6">
    <name type="scientific">Phaeospirillum tilakii</name>
    <dbReference type="NCBI Taxonomy" id="741673"/>
    <lineage>
        <taxon>Bacteria</taxon>
        <taxon>Pseudomonadati</taxon>
        <taxon>Pseudomonadota</taxon>
        <taxon>Alphaproteobacteria</taxon>
        <taxon>Rhodospirillales</taxon>
        <taxon>Rhodospirillaceae</taxon>
        <taxon>Phaeospirillum</taxon>
    </lineage>
</organism>
<dbReference type="SUPFAM" id="SSF55073">
    <property type="entry name" value="Nucleotide cyclase"/>
    <property type="match status" value="1"/>
</dbReference>
<dbReference type="SMART" id="SM00052">
    <property type="entry name" value="EAL"/>
    <property type="match status" value="1"/>
</dbReference>
<dbReference type="CDD" id="cd01948">
    <property type="entry name" value="EAL"/>
    <property type="match status" value="1"/>
</dbReference>
<protein>
    <submittedName>
        <fullName evidence="5">Bifunctional diguanylate cyclase/phosphodiesterase</fullName>
    </submittedName>
</protein>
<dbReference type="SUPFAM" id="SSF141868">
    <property type="entry name" value="EAL domain-like"/>
    <property type="match status" value="1"/>
</dbReference>